<feature type="domain" description="DUF7088" evidence="9">
    <location>
        <begin position="289"/>
        <end position="393"/>
    </location>
</feature>
<dbReference type="InterPro" id="IPR055396">
    <property type="entry name" value="DUF7088"/>
</dbReference>
<feature type="region of interest" description="Disordered" evidence="6">
    <location>
        <begin position="816"/>
        <end position="851"/>
    </location>
</feature>
<feature type="domain" description="ABC-type uncharacterised transport system" evidence="8">
    <location>
        <begin position="569"/>
        <end position="877"/>
    </location>
</feature>
<dbReference type="EMBL" id="SMGD01000011">
    <property type="protein sequence ID" value="TCK59092.1"/>
    <property type="molecule type" value="Genomic_DNA"/>
</dbReference>
<evidence type="ECO:0000256" key="1">
    <source>
        <dbReference type="ARBA" id="ARBA00004651"/>
    </source>
</evidence>
<keyword evidence="4 7" id="KW-1133">Transmembrane helix</keyword>
<dbReference type="GO" id="GO:0005886">
    <property type="term" value="C:plasma membrane"/>
    <property type="evidence" value="ECO:0007669"/>
    <property type="project" value="UniProtKB-SubCell"/>
</dbReference>
<dbReference type="GO" id="GO:0140359">
    <property type="term" value="F:ABC-type transporter activity"/>
    <property type="evidence" value="ECO:0007669"/>
    <property type="project" value="InterPro"/>
</dbReference>
<feature type="transmembrane region" description="Helical" evidence="7">
    <location>
        <begin position="929"/>
        <end position="948"/>
    </location>
</feature>
<dbReference type="AlphaFoldDB" id="A0A4R1K4N7"/>
<feature type="transmembrane region" description="Helical" evidence="7">
    <location>
        <begin position="257"/>
        <end position="276"/>
    </location>
</feature>
<proteinExistence type="predicted"/>
<feature type="transmembrane region" description="Helical" evidence="7">
    <location>
        <begin position="168"/>
        <end position="189"/>
    </location>
</feature>
<feature type="transmembrane region" description="Helical" evidence="7">
    <location>
        <begin position="223"/>
        <end position="241"/>
    </location>
</feature>
<evidence type="ECO:0000256" key="7">
    <source>
        <dbReference type="SAM" id="Phobius"/>
    </source>
</evidence>
<keyword evidence="11" id="KW-1185">Reference proteome</keyword>
<evidence type="ECO:0000313" key="11">
    <source>
        <dbReference type="Proteomes" id="UP000295565"/>
    </source>
</evidence>
<feature type="transmembrane region" description="Helical" evidence="7">
    <location>
        <begin position="63"/>
        <end position="81"/>
    </location>
</feature>
<evidence type="ECO:0000256" key="6">
    <source>
        <dbReference type="SAM" id="MobiDB-lite"/>
    </source>
</evidence>
<dbReference type="Proteomes" id="UP000295565">
    <property type="component" value="Unassembled WGS sequence"/>
</dbReference>
<dbReference type="RefSeq" id="WP_131912041.1">
    <property type="nucleotide sequence ID" value="NZ_OU594967.1"/>
</dbReference>
<comment type="subcellular location">
    <subcellularLocation>
        <location evidence="1">Cell membrane</location>
        <topology evidence="1">Multi-pass membrane protein</topology>
    </subcellularLocation>
</comment>
<evidence type="ECO:0000256" key="5">
    <source>
        <dbReference type="ARBA" id="ARBA00023136"/>
    </source>
</evidence>
<dbReference type="PANTHER" id="PTHR30294">
    <property type="entry name" value="MEMBRANE COMPONENT OF ABC TRANSPORTER YHHJ-RELATED"/>
    <property type="match status" value="1"/>
</dbReference>
<dbReference type="OrthoDB" id="9794512at2"/>
<keyword evidence="5 7" id="KW-0472">Membrane</keyword>
<sequence>MSHNHSGSASVSQIAGKEIQLFFTSPIAYLFLGAFAAITLFIFFWAEAFFERNIADVKPLFEWMPVLLIFLCSTLSMRMWSEERRSGTLEYLLTRPVPLSKFVVGKFLGCLVLLIIALIITLPLPITVSCLGQLDWGPVWSAYLATILLGGSYLAIGLFVSSRCDNQIVSLICACALCGIFYLLGSPLITNLLSTQSADFMRLLGSGSRFSSITRGVLDLRDLYYYISIIIVFLCLNGFMLEKERWANEIKTPRHRWVKWATALVVINALLANVWLSQLTGLRIDTTQGKIYTLSNPTHQILDHLREPLIIHGYFSRKTHPLLAPLVPQLKNLLREYAVYGHGKVRVKFSDPTTNQAAQKQAVSEYGIRPVPFQVDNRYQSSVVNSYFDVVVSYGDQYKVLNFRDLIAARMGENGQLNVQLRNPERDITAAIDHVIKDYQSSGNLFDTVTKHLTFTGYISDSSALPKQLVTYRQTIQQVLKPIVKQSEGKLSVVFKDPSASTKLAHQIANKFGFKPMATNLLSQNHFYFYMTLSDGKHNVQIPLGNIKGHDFKRNLQAAIKHFAHGFTKTIALVTPGQASPYYRGPRYEQLTRYLSQDFDVRKETLDSGHVSGDTDLLVVAGENKLNRKQLFAIDQYLMQGGTVITAVSPYQLKFDQSGIQMNPHSGLLLKWLKAQGINIQQKLVMDPQNSALPIPVTRNIGGVPIRQFDMIDYPYFADIRSHGLNRHNPITENLGQLTVPWASPISVKEPKGMKVVKLIQSSKGSWLSDNTDVMPQIRGNQILPFTQQGKTSSQLLGVIVKGQFKSYFAGKPSPLLTSSKATTPKHADQSKAGKAGAHPSKPTVTSQLNQSPSSARLIVVSSSAMLRDEILQLTGSANRSRYINSLKLINNAAHYALDDTALLSIRSRSHFDRTLVPMGHQAQLFWEYLNYALAAILLIIIAIIRKIRRRSIMHRYQQLLDIQE</sequence>
<evidence type="ECO:0000256" key="3">
    <source>
        <dbReference type="ARBA" id="ARBA00022692"/>
    </source>
</evidence>
<comment type="caution">
    <text evidence="10">The sequence shown here is derived from an EMBL/GenBank/DDBJ whole genome shotgun (WGS) entry which is preliminary data.</text>
</comment>
<organism evidence="10 11">
    <name type="scientific">Celerinatantimonas diazotrophica</name>
    <dbReference type="NCBI Taxonomy" id="412034"/>
    <lineage>
        <taxon>Bacteria</taxon>
        <taxon>Pseudomonadati</taxon>
        <taxon>Pseudomonadota</taxon>
        <taxon>Gammaproteobacteria</taxon>
        <taxon>Celerinatantimonadaceae</taxon>
        <taxon>Celerinatantimonas</taxon>
    </lineage>
</organism>
<dbReference type="InterPro" id="IPR019196">
    <property type="entry name" value="ABC_transp_unknown"/>
</dbReference>
<reference evidence="10 11" key="1">
    <citation type="submission" date="2019-03" db="EMBL/GenBank/DDBJ databases">
        <title>Genomic Encyclopedia of Type Strains, Phase IV (KMG-IV): sequencing the most valuable type-strain genomes for metagenomic binning, comparative biology and taxonomic classification.</title>
        <authorList>
            <person name="Goeker M."/>
        </authorList>
    </citation>
    <scope>NUCLEOTIDE SEQUENCE [LARGE SCALE GENOMIC DNA]</scope>
    <source>
        <strain evidence="10 11">DSM 18577</strain>
    </source>
</reference>
<evidence type="ECO:0000313" key="10">
    <source>
        <dbReference type="EMBL" id="TCK59092.1"/>
    </source>
</evidence>
<keyword evidence="3 7" id="KW-0812">Transmembrane</keyword>
<dbReference type="PANTHER" id="PTHR30294:SF29">
    <property type="entry name" value="MULTIDRUG ABC TRANSPORTER PERMEASE YBHS-RELATED"/>
    <property type="match status" value="1"/>
</dbReference>
<accession>A0A4R1K4N7</accession>
<evidence type="ECO:0000259" key="8">
    <source>
        <dbReference type="Pfam" id="PF09822"/>
    </source>
</evidence>
<dbReference type="Pfam" id="PF09822">
    <property type="entry name" value="ABC_transp_aux"/>
    <property type="match status" value="1"/>
</dbReference>
<dbReference type="Pfam" id="PF12679">
    <property type="entry name" value="ABC2_membrane_2"/>
    <property type="match status" value="1"/>
</dbReference>
<protein>
    <submittedName>
        <fullName evidence="10">ABC-2 type transport system permease protein</fullName>
    </submittedName>
</protein>
<feature type="domain" description="DUF7088" evidence="9">
    <location>
        <begin position="441"/>
        <end position="525"/>
    </location>
</feature>
<dbReference type="Pfam" id="PF23357">
    <property type="entry name" value="DUF7088"/>
    <property type="match status" value="2"/>
</dbReference>
<gene>
    <name evidence="10" type="ORF">EV690_1258</name>
</gene>
<dbReference type="InterPro" id="IPR051449">
    <property type="entry name" value="ABC-2_transporter_component"/>
</dbReference>
<evidence type="ECO:0000256" key="4">
    <source>
        <dbReference type="ARBA" id="ARBA00022989"/>
    </source>
</evidence>
<feature type="transmembrane region" description="Helical" evidence="7">
    <location>
        <begin position="102"/>
        <end position="122"/>
    </location>
</feature>
<keyword evidence="2" id="KW-1003">Cell membrane</keyword>
<name>A0A4R1K4N7_9GAMM</name>
<evidence type="ECO:0000259" key="9">
    <source>
        <dbReference type="Pfam" id="PF23357"/>
    </source>
</evidence>
<feature type="transmembrane region" description="Helical" evidence="7">
    <location>
        <begin position="21"/>
        <end position="43"/>
    </location>
</feature>
<evidence type="ECO:0000256" key="2">
    <source>
        <dbReference type="ARBA" id="ARBA00022475"/>
    </source>
</evidence>
<feature type="transmembrane region" description="Helical" evidence="7">
    <location>
        <begin position="142"/>
        <end position="161"/>
    </location>
</feature>